<name>A0A2P2NZ49_RHIMU</name>
<evidence type="ECO:0000313" key="1">
    <source>
        <dbReference type="EMBL" id="MBX47797.1"/>
    </source>
</evidence>
<protein>
    <submittedName>
        <fullName evidence="1">Uncharacterized protein</fullName>
    </submittedName>
</protein>
<sequence length="105" mass="11879">MAGRDNNRYQQNHMHSTKLGMDCIQDKEPNSHEAVGGKLKILGLTTKTPKEQVLPQPWPPKKPLTKNQTKEIAKREICKLTNNCIISHNVIHLNSFSTEAHLLNS</sequence>
<dbReference type="EMBL" id="GGEC01067313">
    <property type="protein sequence ID" value="MBX47797.1"/>
    <property type="molecule type" value="Transcribed_RNA"/>
</dbReference>
<accession>A0A2P2NZ49</accession>
<reference evidence="1" key="1">
    <citation type="submission" date="2018-02" db="EMBL/GenBank/DDBJ databases">
        <title>Rhizophora mucronata_Transcriptome.</title>
        <authorList>
            <person name="Meera S.P."/>
            <person name="Sreeshan A."/>
            <person name="Augustine A."/>
        </authorList>
    </citation>
    <scope>NUCLEOTIDE SEQUENCE</scope>
    <source>
        <tissue evidence="1">Leaf</tissue>
    </source>
</reference>
<proteinExistence type="predicted"/>
<dbReference type="AlphaFoldDB" id="A0A2P2NZ49"/>
<organism evidence="1">
    <name type="scientific">Rhizophora mucronata</name>
    <name type="common">Asiatic mangrove</name>
    <dbReference type="NCBI Taxonomy" id="61149"/>
    <lineage>
        <taxon>Eukaryota</taxon>
        <taxon>Viridiplantae</taxon>
        <taxon>Streptophyta</taxon>
        <taxon>Embryophyta</taxon>
        <taxon>Tracheophyta</taxon>
        <taxon>Spermatophyta</taxon>
        <taxon>Magnoliopsida</taxon>
        <taxon>eudicotyledons</taxon>
        <taxon>Gunneridae</taxon>
        <taxon>Pentapetalae</taxon>
        <taxon>rosids</taxon>
        <taxon>fabids</taxon>
        <taxon>Malpighiales</taxon>
        <taxon>Rhizophoraceae</taxon>
        <taxon>Rhizophora</taxon>
    </lineage>
</organism>